<gene>
    <name evidence="5" type="primary">spoVG</name>
    <name evidence="5" type="ORF">LzC2_25460</name>
</gene>
<dbReference type="InterPro" id="IPR007170">
    <property type="entry name" value="SpoVG"/>
</dbReference>
<evidence type="ECO:0000256" key="3">
    <source>
        <dbReference type="ARBA" id="ARBA00023306"/>
    </source>
</evidence>
<evidence type="ECO:0000256" key="4">
    <source>
        <dbReference type="SAM" id="MobiDB-lite"/>
    </source>
</evidence>
<dbReference type="SUPFAM" id="SSF160537">
    <property type="entry name" value="SpoVG-like"/>
    <property type="match status" value="1"/>
</dbReference>
<keyword evidence="2" id="KW-0717">Septation</keyword>
<evidence type="ECO:0000256" key="1">
    <source>
        <dbReference type="ARBA" id="ARBA00022618"/>
    </source>
</evidence>
<proteinExistence type="predicted"/>
<dbReference type="Gene3D" id="3.30.1120.40">
    <property type="entry name" value="Stage V sporulation protein G"/>
    <property type="match status" value="1"/>
</dbReference>
<dbReference type="InterPro" id="IPR036751">
    <property type="entry name" value="SpoVG_sf"/>
</dbReference>
<evidence type="ECO:0000313" key="6">
    <source>
        <dbReference type="Proteomes" id="UP000609651"/>
    </source>
</evidence>
<keyword evidence="3" id="KW-0131">Cell cycle</keyword>
<accession>A0ABX1VEH5</accession>
<organism evidence="5 6">
    <name type="scientific">Alienimonas chondri</name>
    <dbReference type="NCBI Taxonomy" id="2681879"/>
    <lineage>
        <taxon>Bacteria</taxon>
        <taxon>Pseudomonadati</taxon>
        <taxon>Planctomycetota</taxon>
        <taxon>Planctomycetia</taxon>
        <taxon>Planctomycetales</taxon>
        <taxon>Planctomycetaceae</taxon>
        <taxon>Alienimonas</taxon>
    </lineage>
</organism>
<evidence type="ECO:0000313" key="5">
    <source>
        <dbReference type="EMBL" id="NNJ26459.1"/>
    </source>
</evidence>
<reference evidence="5 6" key="1">
    <citation type="journal article" date="2020" name="Syst. Appl. Microbiol.">
        <title>Alienimonas chondri sp. nov., a novel planctomycete isolated from the biofilm of the red alga Chondrus crispus.</title>
        <authorList>
            <person name="Vitorino I."/>
            <person name="Albuquerque L."/>
            <person name="Wiegand S."/>
            <person name="Kallscheuer N."/>
            <person name="da Costa M.S."/>
            <person name="Lobo-da-Cunha A."/>
            <person name="Jogler C."/>
            <person name="Lage O.M."/>
        </authorList>
    </citation>
    <scope>NUCLEOTIDE SEQUENCE [LARGE SCALE GENOMIC DNA]</scope>
    <source>
        <strain evidence="5 6">LzC2</strain>
    </source>
</reference>
<dbReference type="PANTHER" id="PTHR38429:SF1">
    <property type="entry name" value="SEPTATION PROTEIN SPOVG-RELATED"/>
    <property type="match status" value="1"/>
</dbReference>
<comment type="caution">
    <text evidence="5">The sequence shown here is derived from an EMBL/GenBank/DDBJ whole genome shotgun (WGS) entry which is preliminary data.</text>
</comment>
<protein>
    <submittedName>
        <fullName evidence="5">Septation protein SpoVG</fullName>
    </submittedName>
</protein>
<dbReference type="Proteomes" id="UP000609651">
    <property type="component" value="Unassembled WGS sequence"/>
</dbReference>
<keyword evidence="1" id="KW-0132">Cell division</keyword>
<dbReference type="Pfam" id="PF04026">
    <property type="entry name" value="SpoVG"/>
    <property type="match status" value="1"/>
</dbReference>
<sequence length="209" mass="21888">MKITDVRVKLAPGADAAGGEAGRLLAFCSITLDGCFVVRDLKLIRGEQGAFVAMPSRKITARCDECGGKNPLRANYCGDCGAAQNDPESTSGGDGRQKLYADIAHPINAGCRTELESSVVAAWEQERVLAASPEYVCRYDECDVGEPAPGRGAGATSSKPHHLPNVPGVVRRLDGATPLRSGPATLRPNRSPLRTARRGEAAGAFGDGL</sequence>
<dbReference type="EMBL" id="WTPX01000079">
    <property type="protein sequence ID" value="NNJ26459.1"/>
    <property type="molecule type" value="Genomic_DNA"/>
</dbReference>
<dbReference type="PANTHER" id="PTHR38429">
    <property type="entry name" value="SEPTATION PROTEIN SPOVG-RELATED"/>
    <property type="match status" value="1"/>
</dbReference>
<evidence type="ECO:0000256" key="2">
    <source>
        <dbReference type="ARBA" id="ARBA00023210"/>
    </source>
</evidence>
<keyword evidence="6" id="KW-1185">Reference proteome</keyword>
<dbReference type="RefSeq" id="WP_171187515.1">
    <property type="nucleotide sequence ID" value="NZ_WTPX01000079.1"/>
</dbReference>
<name>A0ABX1VEH5_9PLAN</name>
<feature type="region of interest" description="Disordered" evidence="4">
    <location>
        <begin position="174"/>
        <end position="209"/>
    </location>
</feature>